<dbReference type="InterPro" id="IPR052901">
    <property type="entry name" value="Bact_TGase-like"/>
</dbReference>
<feature type="transmembrane region" description="Helical" evidence="1">
    <location>
        <begin position="537"/>
        <end position="554"/>
    </location>
</feature>
<feature type="transmembrane region" description="Helical" evidence="1">
    <location>
        <begin position="52"/>
        <end position="69"/>
    </location>
</feature>
<gene>
    <name evidence="3" type="ORF">H6G68_20985</name>
</gene>
<feature type="transmembrane region" description="Helical" evidence="1">
    <location>
        <begin position="148"/>
        <end position="165"/>
    </location>
</feature>
<dbReference type="Pfam" id="PF01841">
    <property type="entry name" value="Transglut_core"/>
    <property type="match status" value="1"/>
</dbReference>
<feature type="transmembrane region" description="Helical" evidence="1">
    <location>
        <begin position="75"/>
        <end position="97"/>
    </location>
</feature>
<dbReference type="PANTHER" id="PTHR42736:SF1">
    <property type="entry name" value="PROTEIN-GLUTAMINE GAMMA-GLUTAMYLTRANSFERASE"/>
    <property type="match status" value="1"/>
</dbReference>
<accession>A0ABR8J742</accession>
<keyword evidence="1" id="KW-0812">Transmembrane</keyword>
<dbReference type="RefSeq" id="WP_190908379.1">
    <property type="nucleotide sequence ID" value="NZ_JACJTQ010000041.1"/>
</dbReference>
<dbReference type="SUPFAM" id="SSF54001">
    <property type="entry name" value="Cysteine proteinases"/>
    <property type="match status" value="1"/>
</dbReference>
<dbReference type="Proteomes" id="UP000660381">
    <property type="component" value="Unassembled WGS sequence"/>
</dbReference>
<keyword evidence="4" id="KW-1185">Reference proteome</keyword>
<keyword evidence="1" id="KW-0472">Membrane</keyword>
<comment type="caution">
    <text evidence="3">The sequence shown here is derived from an EMBL/GenBank/DDBJ whole genome shotgun (WGS) entry which is preliminary data.</text>
</comment>
<evidence type="ECO:0000256" key="1">
    <source>
        <dbReference type="SAM" id="Phobius"/>
    </source>
</evidence>
<keyword evidence="1" id="KW-1133">Transmembrane helix</keyword>
<evidence type="ECO:0000313" key="3">
    <source>
        <dbReference type="EMBL" id="MBD2694193.1"/>
    </source>
</evidence>
<name>A0ABR8J742_9NOST</name>
<dbReference type="InterPro" id="IPR038765">
    <property type="entry name" value="Papain-like_cys_pep_sf"/>
</dbReference>
<dbReference type="EMBL" id="JACJTQ010000041">
    <property type="protein sequence ID" value="MBD2694193.1"/>
    <property type="molecule type" value="Genomic_DNA"/>
</dbReference>
<feature type="transmembrane region" description="Helical" evidence="1">
    <location>
        <begin position="124"/>
        <end position="142"/>
    </location>
</feature>
<protein>
    <submittedName>
        <fullName evidence="3">Transglutaminase domain-containing protein</fullName>
    </submittedName>
</protein>
<reference evidence="3 4" key="1">
    <citation type="journal article" date="2020" name="ISME J.">
        <title>Comparative genomics reveals insights into cyanobacterial evolution and habitat adaptation.</title>
        <authorList>
            <person name="Chen M.Y."/>
            <person name="Teng W.K."/>
            <person name="Zhao L."/>
            <person name="Hu C.X."/>
            <person name="Zhou Y.K."/>
            <person name="Han B.P."/>
            <person name="Song L.R."/>
            <person name="Shu W.S."/>
        </authorList>
    </citation>
    <scope>NUCLEOTIDE SEQUENCE [LARGE SCALE GENOMIC DNA]</scope>
    <source>
        <strain evidence="3 4">FACHB-362</strain>
    </source>
</reference>
<dbReference type="Gene3D" id="3.10.620.30">
    <property type="match status" value="1"/>
</dbReference>
<proteinExistence type="predicted"/>
<dbReference type="InterPro" id="IPR002931">
    <property type="entry name" value="Transglutaminase-like"/>
</dbReference>
<sequence length="668" mass="76650">MKIPPFLLCAALIFWGLQTGLWIFAIPMAIILEASRFMQSRWDFSTDDIKRIANLCLIILLTLTVYLIIYNRSFYLVYTLLQWLPLAFFPLVAAQIYSLNDNINFTTLFITFYDVKTGEQSNKFSLNLAYPYFAFCILGASNANTKDIFFYIGMFILSAIALWNVRSPRFSPIIWLCLFLTAGSVGFVGQIGLHQLHNKVEEQVIAWFSDAIGQEINAFKKETSMGEIGVLKQSNDIVFRVSSQTQNNSPLLLREATYNKYQSSLWIALNPEFTPVKPESNNTTWRFESQLDNNSMLTIYGTLNNGKGVLRLADGTFEINDLPVSEMEKNKYGTVKVAGKVNDIAYKIKFNQQLSLDSSPTADDLQIPKAEKSAINEIVNKLDIRGKSPQQILQIVDAFLLENYSYSLQFTGKDNASTPLSTFLLKTRAGHCEYFASATTLLMRALGIPARYAVGYSVHEFSNLEKQYIVRSRHGHAWTMVYIDGNWQAFDTTPSDWTSIEDATAGKWTFISDLWSFLGFTLSSWLRNLRSSNVFKYVWWLLLPFILILVRKFAPQKGIRRVFKKQIFPEIIHKYDLINKDSEFYLIEKKLNELGLSRQPSESLKNWIKRLKEEMPTSHFIEDLSSLIELHYRYRFDPQGIKEPERAGLKSAVQSWLDKYGNPQSGLM</sequence>
<organism evidence="3 4">
    <name type="scientific">Anabaena catenula FACHB-362</name>
    <dbReference type="NCBI Taxonomy" id="2692877"/>
    <lineage>
        <taxon>Bacteria</taxon>
        <taxon>Bacillati</taxon>
        <taxon>Cyanobacteriota</taxon>
        <taxon>Cyanophyceae</taxon>
        <taxon>Nostocales</taxon>
        <taxon>Nostocaceae</taxon>
        <taxon>Anabaena</taxon>
    </lineage>
</organism>
<feature type="transmembrane region" description="Helical" evidence="1">
    <location>
        <begin position="12"/>
        <end position="32"/>
    </location>
</feature>
<dbReference type="PANTHER" id="PTHR42736">
    <property type="entry name" value="PROTEIN-GLUTAMINE GAMMA-GLUTAMYLTRANSFERASE"/>
    <property type="match status" value="1"/>
</dbReference>
<evidence type="ECO:0000313" key="4">
    <source>
        <dbReference type="Proteomes" id="UP000660381"/>
    </source>
</evidence>
<feature type="domain" description="Transglutaminase-like" evidence="2">
    <location>
        <begin position="424"/>
        <end position="494"/>
    </location>
</feature>
<dbReference type="SMART" id="SM00460">
    <property type="entry name" value="TGc"/>
    <property type="match status" value="1"/>
</dbReference>
<feature type="transmembrane region" description="Helical" evidence="1">
    <location>
        <begin position="172"/>
        <end position="193"/>
    </location>
</feature>
<evidence type="ECO:0000259" key="2">
    <source>
        <dbReference type="SMART" id="SM00460"/>
    </source>
</evidence>